<dbReference type="PROSITE" id="PS51352">
    <property type="entry name" value="THIOREDOXIN_2"/>
    <property type="match status" value="1"/>
</dbReference>
<dbReference type="CDD" id="cd02947">
    <property type="entry name" value="TRX_family"/>
    <property type="match status" value="1"/>
</dbReference>
<dbReference type="Proteomes" id="UP000593562">
    <property type="component" value="Unassembled WGS sequence"/>
</dbReference>
<dbReference type="OrthoDB" id="10263751at2759"/>
<dbReference type="PANTHER" id="PTHR10438:SF463">
    <property type="entry name" value="THIOREDOXIN"/>
    <property type="match status" value="1"/>
</dbReference>
<keyword evidence="3" id="KW-1185">Reference proteome</keyword>
<gene>
    <name evidence="2" type="ORF">HS088_TW10G00013</name>
</gene>
<evidence type="ECO:0000259" key="1">
    <source>
        <dbReference type="PROSITE" id="PS51352"/>
    </source>
</evidence>
<organism evidence="2 3">
    <name type="scientific">Tripterygium wilfordii</name>
    <name type="common">Thunder God vine</name>
    <dbReference type="NCBI Taxonomy" id="458696"/>
    <lineage>
        <taxon>Eukaryota</taxon>
        <taxon>Viridiplantae</taxon>
        <taxon>Streptophyta</taxon>
        <taxon>Embryophyta</taxon>
        <taxon>Tracheophyta</taxon>
        <taxon>Spermatophyta</taxon>
        <taxon>Magnoliopsida</taxon>
        <taxon>eudicotyledons</taxon>
        <taxon>Gunneridae</taxon>
        <taxon>Pentapetalae</taxon>
        <taxon>rosids</taxon>
        <taxon>fabids</taxon>
        <taxon>Celastrales</taxon>
        <taxon>Celastraceae</taxon>
        <taxon>Tripterygium</taxon>
    </lineage>
</organism>
<dbReference type="Pfam" id="PF00085">
    <property type="entry name" value="Thioredoxin"/>
    <property type="match status" value="1"/>
</dbReference>
<reference evidence="2 3" key="1">
    <citation type="journal article" date="2020" name="Nat. Commun.">
        <title>Genome of Tripterygium wilfordii and identification of cytochrome P450 involved in triptolide biosynthesis.</title>
        <authorList>
            <person name="Tu L."/>
            <person name="Su P."/>
            <person name="Zhang Z."/>
            <person name="Gao L."/>
            <person name="Wang J."/>
            <person name="Hu T."/>
            <person name="Zhou J."/>
            <person name="Zhang Y."/>
            <person name="Zhao Y."/>
            <person name="Liu Y."/>
            <person name="Song Y."/>
            <person name="Tong Y."/>
            <person name="Lu Y."/>
            <person name="Yang J."/>
            <person name="Xu C."/>
            <person name="Jia M."/>
            <person name="Peters R.J."/>
            <person name="Huang L."/>
            <person name="Gao W."/>
        </authorList>
    </citation>
    <scope>NUCLEOTIDE SEQUENCE [LARGE SCALE GENOMIC DNA]</scope>
    <source>
        <strain evidence="3">cv. XIE 37</strain>
        <tissue evidence="2">Leaf</tissue>
    </source>
</reference>
<dbReference type="InterPro" id="IPR017937">
    <property type="entry name" value="Thioredoxin_CS"/>
</dbReference>
<dbReference type="AlphaFoldDB" id="A0A7J7D423"/>
<comment type="caution">
    <text evidence="2">The sequence shown here is derived from an EMBL/GenBank/DDBJ whole genome shotgun (WGS) entry which is preliminary data.</text>
</comment>
<dbReference type="InParanoid" id="A0A7J7D423"/>
<dbReference type="PANTHER" id="PTHR10438">
    <property type="entry name" value="THIOREDOXIN"/>
    <property type="match status" value="1"/>
</dbReference>
<dbReference type="EMBL" id="JAAARO010000010">
    <property type="protein sequence ID" value="KAF5741018.1"/>
    <property type="molecule type" value="Genomic_DNA"/>
</dbReference>
<dbReference type="InterPro" id="IPR013766">
    <property type="entry name" value="Thioredoxin_domain"/>
</dbReference>
<dbReference type="SUPFAM" id="SSF52833">
    <property type="entry name" value="Thioredoxin-like"/>
    <property type="match status" value="1"/>
</dbReference>
<feature type="domain" description="Thioredoxin" evidence="1">
    <location>
        <begin position="1"/>
        <end position="130"/>
    </location>
</feature>
<accession>A0A7J7D423</accession>
<sequence>MEAKLAYERGNGFSHKRVSTSMVVLVHSLDLWKSYIAASKLKNKLLVIEFTATWCGPCRYLEPAMTEFAAKYSTDVDFIKIDVDDLPVVAQQFEASVLPAVVLVKDAKEVDRVEGVKKDELQKKIEKHRK</sequence>
<dbReference type="InterPro" id="IPR050620">
    <property type="entry name" value="Thioredoxin_H-type-like"/>
</dbReference>
<evidence type="ECO:0000313" key="3">
    <source>
        <dbReference type="Proteomes" id="UP000593562"/>
    </source>
</evidence>
<protein>
    <submittedName>
        <fullName evidence="2">Thioredoxin H7-like</fullName>
    </submittedName>
</protein>
<dbReference type="Gene3D" id="3.40.30.10">
    <property type="entry name" value="Glutaredoxin"/>
    <property type="match status" value="1"/>
</dbReference>
<proteinExistence type="predicted"/>
<name>A0A7J7D423_TRIWF</name>
<dbReference type="PROSITE" id="PS00194">
    <property type="entry name" value="THIOREDOXIN_1"/>
    <property type="match status" value="1"/>
</dbReference>
<dbReference type="FunCoup" id="A0A7J7D423">
    <property type="interactions" value="238"/>
</dbReference>
<dbReference type="InterPro" id="IPR036249">
    <property type="entry name" value="Thioredoxin-like_sf"/>
</dbReference>
<evidence type="ECO:0000313" key="2">
    <source>
        <dbReference type="EMBL" id="KAF5741018.1"/>
    </source>
</evidence>